<sequence length="77" mass="8627">MAGLEVLYTCVGSSIGNPQDALICFVHWEIIKSGYRCVGTGDTVSVLLYCCTTVLLYYSLLYYCITVLLYLNHLSLY</sequence>
<dbReference type="AlphaFoldDB" id="A0A9Q0INI9"/>
<organism evidence="3 4">
    <name type="scientific">Muraenolepis orangiensis</name>
    <name type="common">Patagonian moray cod</name>
    <dbReference type="NCBI Taxonomy" id="630683"/>
    <lineage>
        <taxon>Eukaryota</taxon>
        <taxon>Metazoa</taxon>
        <taxon>Chordata</taxon>
        <taxon>Craniata</taxon>
        <taxon>Vertebrata</taxon>
        <taxon>Euteleostomi</taxon>
        <taxon>Actinopterygii</taxon>
        <taxon>Neopterygii</taxon>
        <taxon>Teleostei</taxon>
        <taxon>Neoteleostei</taxon>
        <taxon>Acanthomorphata</taxon>
        <taxon>Zeiogadaria</taxon>
        <taxon>Gadariae</taxon>
        <taxon>Gadiformes</taxon>
        <taxon>Muraenolepidoidei</taxon>
        <taxon>Muraenolepididae</taxon>
        <taxon>Muraenolepis</taxon>
    </lineage>
</organism>
<accession>A0A9Q0INI9</accession>
<keyword evidence="1" id="KW-1133">Transmembrane helix</keyword>
<evidence type="ECO:0000259" key="2">
    <source>
        <dbReference type="Pfam" id="PF11566"/>
    </source>
</evidence>
<evidence type="ECO:0000256" key="1">
    <source>
        <dbReference type="SAM" id="Phobius"/>
    </source>
</evidence>
<dbReference type="OrthoDB" id="68090at2759"/>
<keyword evidence="4" id="KW-1185">Reference proteome</keyword>
<name>A0A9Q0INI9_9TELE</name>
<dbReference type="Gene3D" id="3.40.1000.30">
    <property type="match status" value="1"/>
</dbReference>
<proteinExistence type="predicted"/>
<dbReference type="InterPro" id="IPR021625">
    <property type="entry name" value="PI31_Prot_N"/>
</dbReference>
<feature type="transmembrane region" description="Helical" evidence="1">
    <location>
        <begin position="46"/>
        <end position="71"/>
    </location>
</feature>
<keyword evidence="1" id="KW-0472">Membrane</keyword>
<comment type="caution">
    <text evidence="3">The sequence shown here is derived from an EMBL/GenBank/DDBJ whole genome shotgun (WGS) entry which is preliminary data.</text>
</comment>
<dbReference type="Proteomes" id="UP001148018">
    <property type="component" value="Unassembled WGS sequence"/>
</dbReference>
<dbReference type="EMBL" id="JANIIK010000046">
    <property type="protein sequence ID" value="KAJ3603401.1"/>
    <property type="molecule type" value="Genomic_DNA"/>
</dbReference>
<evidence type="ECO:0000313" key="4">
    <source>
        <dbReference type="Proteomes" id="UP001148018"/>
    </source>
</evidence>
<reference evidence="3" key="1">
    <citation type="submission" date="2022-07" db="EMBL/GenBank/DDBJ databases">
        <title>Chromosome-level genome of Muraenolepis orangiensis.</title>
        <authorList>
            <person name="Kim J."/>
        </authorList>
    </citation>
    <scope>NUCLEOTIDE SEQUENCE</scope>
    <source>
        <strain evidence="3">KU_S4_2022</strain>
        <tissue evidence="3">Muscle</tissue>
    </source>
</reference>
<dbReference type="Pfam" id="PF11566">
    <property type="entry name" value="PI31_Prot_N"/>
    <property type="match status" value="1"/>
</dbReference>
<evidence type="ECO:0000313" key="3">
    <source>
        <dbReference type="EMBL" id="KAJ3603401.1"/>
    </source>
</evidence>
<feature type="domain" description="PI31 proteasome regulator N-terminal" evidence="2">
    <location>
        <begin position="13"/>
        <end position="43"/>
    </location>
</feature>
<keyword evidence="1" id="KW-0812">Transmembrane</keyword>
<protein>
    <recommendedName>
        <fullName evidence="2">PI31 proteasome regulator N-terminal domain-containing protein</fullName>
    </recommendedName>
</protein>
<gene>
    <name evidence="3" type="ORF">NHX12_031143</name>
</gene>